<evidence type="ECO:0000256" key="1">
    <source>
        <dbReference type="SAM" id="Phobius"/>
    </source>
</evidence>
<gene>
    <name evidence="3" type="ORF">A3C20_00140</name>
</gene>
<sequence>MEQYIVGFVLLVFGGLNVVRPDIMVRFQVWSQRAIMGAQYIPSERTYTVIRIFGALFVFLGLLVITGAIK</sequence>
<accession>A0A1F6E996</accession>
<evidence type="ECO:0000313" key="4">
    <source>
        <dbReference type="Proteomes" id="UP000176914"/>
    </source>
</evidence>
<keyword evidence="1" id="KW-0812">Transmembrane</keyword>
<feature type="domain" description="DUF6199" evidence="2">
    <location>
        <begin position="6"/>
        <end position="65"/>
    </location>
</feature>
<comment type="caution">
    <text evidence="3">The sequence shown here is derived from an EMBL/GenBank/DDBJ whole genome shotgun (WGS) entry which is preliminary data.</text>
</comment>
<dbReference type="Proteomes" id="UP000176914">
    <property type="component" value="Unassembled WGS sequence"/>
</dbReference>
<dbReference type="EMBL" id="MFLL01000009">
    <property type="protein sequence ID" value="OGG69762.1"/>
    <property type="molecule type" value="Genomic_DNA"/>
</dbReference>
<evidence type="ECO:0000259" key="2">
    <source>
        <dbReference type="Pfam" id="PF19701"/>
    </source>
</evidence>
<protein>
    <recommendedName>
        <fullName evidence="2">DUF6199 domain-containing protein</fullName>
    </recommendedName>
</protein>
<name>A0A1F6E996_9BACT</name>
<feature type="transmembrane region" description="Helical" evidence="1">
    <location>
        <begin position="45"/>
        <end position="69"/>
    </location>
</feature>
<proteinExistence type="predicted"/>
<evidence type="ECO:0000313" key="3">
    <source>
        <dbReference type="EMBL" id="OGG69762.1"/>
    </source>
</evidence>
<dbReference type="AlphaFoldDB" id="A0A1F6E996"/>
<dbReference type="InterPro" id="IPR045679">
    <property type="entry name" value="DUF6199"/>
</dbReference>
<keyword evidence="1" id="KW-0472">Membrane</keyword>
<organism evidence="3 4">
    <name type="scientific">Candidatus Kaiserbacteria bacterium RIFCSPHIGHO2_02_FULL_55_25</name>
    <dbReference type="NCBI Taxonomy" id="1798498"/>
    <lineage>
        <taxon>Bacteria</taxon>
        <taxon>Candidatus Kaiseribacteriota</taxon>
    </lineage>
</organism>
<dbReference type="Pfam" id="PF19701">
    <property type="entry name" value="DUF6199"/>
    <property type="match status" value="1"/>
</dbReference>
<reference evidence="3 4" key="1">
    <citation type="journal article" date="2016" name="Nat. Commun.">
        <title>Thousands of microbial genomes shed light on interconnected biogeochemical processes in an aquifer system.</title>
        <authorList>
            <person name="Anantharaman K."/>
            <person name="Brown C.T."/>
            <person name="Hug L.A."/>
            <person name="Sharon I."/>
            <person name="Castelle C.J."/>
            <person name="Probst A.J."/>
            <person name="Thomas B.C."/>
            <person name="Singh A."/>
            <person name="Wilkins M.J."/>
            <person name="Karaoz U."/>
            <person name="Brodie E.L."/>
            <person name="Williams K.H."/>
            <person name="Hubbard S.S."/>
            <person name="Banfield J.F."/>
        </authorList>
    </citation>
    <scope>NUCLEOTIDE SEQUENCE [LARGE SCALE GENOMIC DNA]</scope>
</reference>
<keyword evidence="1" id="KW-1133">Transmembrane helix</keyword>